<dbReference type="Proteomes" id="UP000774617">
    <property type="component" value="Unassembled WGS sequence"/>
</dbReference>
<organism evidence="2 3">
    <name type="scientific">Macrophomina phaseolina</name>
    <dbReference type="NCBI Taxonomy" id="35725"/>
    <lineage>
        <taxon>Eukaryota</taxon>
        <taxon>Fungi</taxon>
        <taxon>Dikarya</taxon>
        <taxon>Ascomycota</taxon>
        <taxon>Pezizomycotina</taxon>
        <taxon>Dothideomycetes</taxon>
        <taxon>Dothideomycetes incertae sedis</taxon>
        <taxon>Botryosphaeriales</taxon>
        <taxon>Botryosphaeriaceae</taxon>
        <taxon>Macrophomina</taxon>
    </lineage>
</organism>
<gene>
    <name evidence="2" type="ORF">B0J12DRAFT_734063</name>
</gene>
<sequence>MQTRDNELPHGVCPGTSRAAGGVKLAHSVSVRLRRKPRPLAVSSNPETSSSSSTTASPAPAPIAAHPEEATLTANNPTGAETVTDHNTPPLQDEHPPKPEPQITESERLAESWRDLRQREKYLKQKEEALLLGQMRLKQERAAFEMEKCRFNEEQQQRQQRRAPREDESRRKRTSRHSRSQSRPRSKVLPDDSWRRDHRSGKIKDDQQQQHQQDRHSSWSSINSNSTASPSPFPSDSESTTTATTHSTNSFSTRKSTPEHCTWSSPNASLAASYARYNTNWARLSLRSPSIPYPSPNHTSAELRQTSHLPLSVGLTWSSDDIIKYNATCFFLIAHGVPVVPDLVNARPKIGFSGAGLAEDGLKGLVREVRGEMRRWHEDGLKYRSGGEEGCGDGAERKVNEELVRDETARAVFRAFTELRDGLQAEIRWRRENGVAVAAGDETRRRRREEKESDDVETEGVGAGREMDWTVLSEAIL</sequence>
<feature type="compositionally biased region" description="Polar residues" evidence="1">
    <location>
        <begin position="72"/>
        <end position="90"/>
    </location>
</feature>
<feature type="compositionally biased region" description="Basic and acidic residues" evidence="1">
    <location>
        <begin position="188"/>
        <end position="217"/>
    </location>
</feature>
<reference evidence="2 3" key="1">
    <citation type="journal article" date="2021" name="Nat. Commun.">
        <title>Genetic determinants of endophytism in the Arabidopsis root mycobiome.</title>
        <authorList>
            <person name="Mesny F."/>
            <person name="Miyauchi S."/>
            <person name="Thiergart T."/>
            <person name="Pickel B."/>
            <person name="Atanasova L."/>
            <person name="Karlsson M."/>
            <person name="Huettel B."/>
            <person name="Barry K.W."/>
            <person name="Haridas S."/>
            <person name="Chen C."/>
            <person name="Bauer D."/>
            <person name="Andreopoulos W."/>
            <person name="Pangilinan J."/>
            <person name="LaButti K."/>
            <person name="Riley R."/>
            <person name="Lipzen A."/>
            <person name="Clum A."/>
            <person name="Drula E."/>
            <person name="Henrissat B."/>
            <person name="Kohler A."/>
            <person name="Grigoriev I.V."/>
            <person name="Martin F.M."/>
            <person name="Hacquard S."/>
        </authorList>
    </citation>
    <scope>NUCLEOTIDE SEQUENCE [LARGE SCALE GENOMIC DNA]</scope>
    <source>
        <strain evidence="2 3">MPI-SDFR-AT-0080</strain>
    </source>
</reference>
<name>A0ABQ8GTN0_9PEZI</name>
<keyword evidence="3" id="KW-1185">Reference proteome</keyword>
<feature type="region of interest" description="Disordered" evidence="1">
    <location>
        <begin position="148"/>
        <end position="265"/>
    </location>
</feature>
<feature type="compositionally biased region" description="Low complexity" evidence="1">
    <location>
        <begin position="218"/>
        <end position="253"/>
    </location>
</feature>
<feature type="compositionally biased region" description="Low complexity" evidence="1">
    <location>
        <begin position="41"/>
        <end position="65"/>
    </location>
</feature>
<evidence type="ECO:0000313" key="3">
    <source>
        <dbReference type="Proteomes" id="UP000774617"/>
    </source>
</evidence>
<dbReference type="EMBL" id="JAGTJR010000001">
    <property type="protein sequence ID" value="KAH7064623.1"/>
    <property type="molecule type" value="Genomic_DNA"/>
</dbReference>
<accession>A0ABQ8GTN0</accession>
<proteinExistence type="predicted"/>
<feature type="compositionally biased region" description="Basic residues" evidence="1">
    <location>
        <begin position="171"/>
        <end position="186"/>
    </location>
</feature>
<evidence type="ECO:0000256" key="1">
    <source>
        <dbReference type="SAM" id="MobiDB-lite"/>
    </source>
</evidence>
<comment type="caution">
    <text evidence="2">The sequence shown here is derived from an EMBL/GenBank/DDBJ whole genome shotgun (WGS) entry which is preliminary data.</text>
</comment>
<feature type="region of interest" description="Disordered" evidence="1">
    <location>
        <begin position="439"/>
        <end position="465"/>
    </location>
</feature>
<evidence type="ECO:0000313" key="2">
    <source>
        <dbReference type="EMBL" id="KAH7064623.1"/>
    </source>
</evidence>
<feature type="region of interest" description="Disordered" evidence="1">
    <location>
        <begin position="1"/>
        <end position="112"/>
    </location>
</feature>
<protein>
    <submittedName>
        <fullName evidence="2">Uncharacterized protein</fullName>
    </submittedName>
</protein>